<feature type="compositionally biased region" description="Basic and acidic residues" evidence="1">
    <location>
        <begin position="1"/>
        <end position="50"/>
    </location>
</feature>
<dbReference type="Proteomes" id="UP000271098">
    <property type="component" value="Unassembled WGS sequence"/>
</dbReference>
<protein>
    <submittedName>
        <fullName evidence="2">Uncharacterized protein</fullName>
    </submittedName>
</protein>
<evidence type="ECO:0000313" key="3">
    <source>
        <dbReference type="Proteomes" id="UP000271098"/>
    </source>
</evidence>
<evidence type="ECO:0000313" key="2">
    <source>
        <dbReference type="EMBL" id="VDK30408.1"/>
    </source>
</evidence>
<dbReference type="AlphaFoldDB" id="A0A3P6QIQ0"/>
<proteinExistence type="predicted"/>
<gene>
    <name evidence="2" type="ORF">GPUH_LOCUS1574</name>
</gene>
<sequence>MHDKTVNDLKCEEAKCGPVNPEKKRGEEWRDPAPKGMEERRNPIQKRREGWWSPTQKRADERPMKYPHTFYNANGAGQRVTDNGNDNGASNNLELMNRKMRDSTISSAAAASSGELSEPAPRWRNFRESTNKFRETSGHVSQKTTESKFEQVYENSAKSGLQHASGCSALDRPQLISRDVNDAAKENGGKQSFSQRAFVSFKTRDAVSERGNFSTFPGRENRRTEYFDERDHFRRNDNNRHQGFPRRNDPRYGRMSFFNRNRETASQNRFRDQNGVEPVNQSAARSFGKFLAGTRMIPEKRTSSNIGGRTYRNENFGQKSADRPRRGALPPLSEIDQEHNHSPDRRREHNHSPGKRRRRYDDSDIRRMS</sequence>
<evidence type="ECO:0000256" key="1">
    <source>
        <dbReference type="SAM" id="MobiDB-lite"/>
    </source>
</evidence>
<feature type="compositionally biased region" description="Polar residues" evidence="1">
    <location>
        <begin position="303"/>
        <end position="318"/>
    </location>
</feature>
<accession>A0A3P6QIQ0</accession>
<feature type="region of interest" description="Disordered" evidence="1">
    <location>
        <begin position="1"/>
        <end position="92"/>
    </location>
</feature>
<reference evidence="2 3" key="1">
    <citation type="submission" date="2018-11" db="EMBL/GenBank/DDBJ databases">
        <authorList>
            <consortium name="Pathogen Informatics"/>
        </authorList>
    </citation>
    <scope>NUCLEOTIDE SEQUENCE [LARGE SCALE GENOMIC DNA]</scope>
</reference>
<feature type="compositionally biased region" description="Basic and acidic residues" evidence="1">
    <location>
        <begin position="359"/>
        <end position="369"/>
    </location>
</feature>
<keyword evidence="3" id="KW-1185">Reference proteome</keyword>
<feature type="region of interest" description="Disordered" evidence="1">
    <location>
        <begin position="104"/>
        <end position="125"/>
    </location>
</feature>
<feature type="compositionally biased region" description="Polar residues" evidence="1">
    <location>
        <begin position="80"/>
        <end position="92"/>
    </location>
</feature>
<feature type="compositionally biased region" description="Basic and acidic residues" evidence="1">
    <location>
        <begin position="336"/>
        <end position="351"/>
    </location>
</feature>
<name>A0A3P6QIQ0_9BILA</name>
<feature type="region of interest" description="Disordered" evidence="1">
    <location>
        <begin position="209"/>
        <end position="369"/>
    </location>
</feature>
<feature type="compositionally biased region" description="Basic and acidic residues" evidence="1">
    <location>
        <begin position="219"/>
        <end position="252"/>
    </location>
</feature>
<organism evidence="2 3">
    <name type="scientific">Gongylonema pulchrum</name>
    <dbReference type="NCBI Taxonomy" id="637853"/>
    <lineage>
        <taxon>Eukaryota</taxon>
        <taxon>Metazoa</taxon>
        <taxon>Ecdysozoa</taxon>
        <taxon>Nematoda</taxon>
        <taxon>Chromadorea</taxon>
        <taxon>Rhabditida</taxon>
        <taxon>Spirurina</taxon>
        <taxon>Spiruromorpha</taxon>
        <taxon>Spiruroidea</taxon>
        <taxon>Gongylonematidae</taxon>
        <taxon>Gongylonema</taxon>
    </lineage>
</organism>
<dbReference type="EMBL" id="UYRT01001955">
    <property type="protein sequence ID" value="VDK30408.1"/>
    <property type="molecule type" value="Genomic_DNA"/>
</dbReference>